<dbReference type="NCBIfam" id="NF004674">
    <property type="entry name" value="PRK06018.1"/>
    <property type="match status" value="1"/>
</dbReference>
<feature type="domain" description="AMP-binding enzyme C-terminal" evidence="7">
    <location>
        <begin position="447"/>
        <end position="521"/>
    </location>
</feature>
<protein>
    <recommendedName>
        <fullName evidence="5">3-methylmercaptopropionyl-CoA ligase</fullName>
        <ecNumber evidence="4">6.2.1.44</ecNumber>
    </recommendedName>
</protein>
<dbReference type="InterPro" id="IPR050237">
    <property type="entry name" value="ATP-dep_AMP-bd_enzyme"/>
</dbReference>
<evidence type="ECO:0000256" key="1">
    <source>
        <dbReference type="ARBA" id="ARBA00006432"/>
    </source>
</evidence>
<gene>
    <name evidence="8" type="ORF">EKN06_12965</name>
</gene>
<dbReference type="PROSITE" id="PS00455">
    <property type="entry name" value="AMP_BINDING"/>
    <property type="match status" value="1"/>
</dbReference>
<dbReference type="EMBL" id="RXOL01000007">
    <property type="protein sequence ID" value="RVQ65443.1"/>
    <property type="molecule type" value="Genomic_DNA"/>
</dbReference>
<dbReference type="Pfam" id="PF00501">
    <property type="entry name" value="AMP-binding"/>
    <property type="match status" value="1"/>
</dbReference>
<dbReference type="Proteomes" id="UP000283003">
    <property type="component" value="Unassembled WGS sequence"/>
</dbReference>
<reference evidence="8 9" key="1">
    <citation type="submission" date="2018-12" db="EMBL/GenBank/DDBJ databases">
        <title>Croceicoccus ponticola sp. nov., a lipolytic bacterium isolated from seawater.</title>
        <authorList>
            <person name="Yoon J.-H."/>
        </authorList>
    </citation>
    <scope>NUCLEOTIDE SEQUENCE [LARGE SCALE GENOMIC DNA]</scope>
    <source>
        <strain evidence="8 9">GM-16</strain>
    </source>
</reference>
<comment type="catalytic activity">
    <reaction evidence="3">
        <text>3-(methylsulfanyl)propanoate + ATP + CoA = 3-(methylsulfanyl)propanoyl-CoA + AMP + diphosphate</text>
        <dbReference type="Rhea" id="RHEA:43052"/>
        <dbReference type="ChEBI" id="CHEBI:30616"/>
        <dbReference type="ChEBI" id="CHEBI:33019"/>
        <dbReference type="ChEBI" id="CHEBI:49016"/>
        <dbReference type="ChEBI" id="CHEBI:57287"/>
        <dbReference type="ChEBI" id="CHEBI:82815"/>
        <dbReference type="ChEBI" id="CHEBI:456215"/>
        <dbReference type="EC" id="6.2.1.44"/>
    </reaction>
    <physiologicalReaction direction="left-to-right" evidence="3">
        <dbReference type="Rhea" id="RHEA:43053"/>
    </physiologicalReaction>
</comment>
<evidence type="ECO:0000313" key="9">
    <source>
        <dbReference type="Proteomes" id="UP000283003"/>
    </source>
</evidence>
<evidence type="ECO:0000259" key="6">
    <source>
        <dbReference type="Pfam" id="PF00501"/>
    </source>
</evidence>
<dbReference type="RefSeq" id="WP_127613348.1">
    <property type="nucleotide sequence ID" value="NZ_RXOL01000007.1"/>
</dbReference>
<sequence>MLGQMQDWPLTVDKVLDRAAQYAGDNEIVTRRADGSIHRSNYATLHARAKQVSAALLDLGIVPGDRVATLAMNSERHLESWYGTMGIGAVLHTLNPRLHPDQLAWIANHAGDRVVILDSMFVPLIEAVKDRIAAEHYVIIADRDQMPETSFAAICYEDWIGGHGTDVQWGGFDENAACGLCYTSGTTGDPKGVLYSHRSNVLHAMISLTNDCFGLGYQDTVMPVVPMFHANAWALAFAAPMVGAKMVMPAAGMDGGSLYELLDTERVTVSAAVPTLWMGLLDHLRAHNLMLPHLRFVAIGGSALPEVVLRAFEQEYDVRIGHAWGMTEMSPIGTVCRLPLGGEDAPLDEQIVHKLKQGVPLFGTEVKVVGDDGAELPWGTGRSGRLLVRGMAVVDRYFRADKTALDADGWFDTGDLATVDDSGAMKLTDRAKDVIKSGGEWISSIDLENAILSHPGVAFAAAIAMPDPRWGERPLLVIQPAAGANPTEADLRAFLADRIAKWWMPDEFAFVDAIPLGATGKVNKLALRETFTGRATVGPA</sequence>
<keyword evidence="2 8" id="KW-0436">Ligase</keyword>
<dbReference type="CDD" id="cd12119">
    <property type="entry name" value="ttLC_FACS_AlkK_like"/>
    <property type="match status" value="1"/>
</dbReference>
<name>A0A437GUX6_9SPHN</name>
<keyword evidence="9" id="KW-1185">Reference proteome</keyword>
<dbReference type="FunFam" id="3.30.300.30:FF:000008">
    <property type="entry name" value="2,3-dihydroxybenzoate-AMP ligase"/>
    <property type="match status" value="1"/>
</dbReference>
<dbReference type="Gene3D" id="3.40.50.12780">
    <property type="entry name" value="N-terminal domain of ligase-like"/>
    <property type="match status" value="1"/>
</dbReference>
<dbReference type="SUPFAM" id="SSF56801">
    <property type="entry name" value="Acetyl-CoA synthetase-like"/>
    <property type="match status" value="1"/>
</dbReference>
<dbReference type="OrthoDB" id="7415522at2"/>
<organism evidence="8 9">
    <name type="scientific">Croceicoccus ponticola</name>
    <dbReference type="NCBI Taxonomy" id="2217664"/>
    <lineage>
        <taxon>Bacteria</taxon>
        <taxon>Pseudomonadati</taxon>
        <taxon>Pseudomonadota</taxon>
        <taxon>Alphaproteobacteria</taxon>
        <taxon>Sphingomonadales</taxon>
        <taxon>Erythrobacteraceae</taxon>
        <taxon>Croceicoccus</taxon>
    </lineage>
</organism>
<evidence type="ECO:0000256" key="2">
    <source>
        <dbReference type="ARBA" id="ARBA00022598"/>
    </source>
</evidence>
<evidence type="ECO:0000256" key="4">
    <source>
        <dbReference type="ARBA" id="ARBA00066616"/>
    </source>
</evidence>
<dbReference type="InterPro" id="IPR042099">
    <property type="entry name" value="ANL_N_sf"/>
</dbReference>
<evidence type="ECO:0000259" key="7">
    <source>
        <dbReference type="Pfam" id="PF13193"/>
    </source>
</evidence>
<evidence type="ECO:0000313" key="8">
    <source>
        <dbReference type="EMBL" id="RVQ65443.1"/>
    </source>
</evidence>
<accession>A0A437GUX6</accession>
<dbReference type="InterPro" id="IPR020845">
    <property type="entry name" value="AMP-binding_CS"/>
</dbReference>
<comment type="similarity">
    <text evidence="1">Belongs to the ATP-dependent AMP-binding enzyme family.</text>
</comment>
<dbReference type="PANTHER" id="PTHR43767:SF11">
    <property type="entry name" value="MEDIUM-CHAIN-FATTY-ACID--COA LIGASE"/>
    <property type="match status" value="1"/>
</dbReference>
<dbReference type="AlphaFoldDB" id="A0A437GUX6"/>
<dbReference type="EC" id="6.2.1.44" evidence="4"/>
<dbReference type="InterPro" id="IPR045851">
    <property type="entry name" value="AMP-bd_C_sf"/>
</dbReference>
<evidence type="ECO:0000256" key="5">
    <source>
        <dbReference type="ARBA" id="ARBA00067668"/>
    </source>
</evidence>
<dbReference type="Pfam" id="PF13193">
    <property type="entry name" value="AMP-binding_C"/>
    <property type="match status" value="1"/>
</dbReference>
<dbReference type="InterPro" id="IPR025110">
    <property type="entry name" value="AMP-bd_C"/>
</dbReference>
<evidence type="ECO:0000256" key="3">
    <source>
        <dbReference type="ARBA" id="ARBA00051915"/>
    </source>
</evidence>
<dbReference type="PANTHER" id="PTHR43767">
    <property type="entry name" value="LONG-CHAIN-FATTY-ACID--COA LIGASE"/>
    <property type="match status" value="1"/>
</dbReference>
<feature type="domain" description="AMP-dependent synthetase/ligase" evidence="6">
    <location>
        <begin position="18"/>
        <end position="398"/>
    </location>
</feature>
<dbReference type="InterPro" id="IPR000873">
    <property type="entry name" value="AMP-dep_synth/lig_dom"/>
</dbReference>
<comment type="caution">
    <text evidence="8">The sequence shown here is derived from an EMBL/GenBank/DDBJ whole genome shotgun (WGS) entry which is preliminary data.</text>
</comment>
<dbReference type="GO" id="GO:0016877">
    <property type="term" value="F:ligase activity, forming carbon-sulfur bonds"/>
    <property type="evidence" value="ECO:0007669"/>
    <property type="project" value="UniProtKB-ARBA"/>
</dbReference>
<proteinExistence type="inferred from homology"/>
<dbReference type="NCBIfam" id="NF004837">
    <property type="entry name" value="PRK06187.1"/>
    <property type="match status" value="1"/>
</dbReference>
<dbReference type="Gene3D" id="3.30.300.30">
    <property type="match status" value="1"/>
</dbReference>